<accession>A0A494XE48</accession>
<name>A0A494XE48_9BACL</name>
<dbReference type="NCBIfam" id="NF003820">
    <property type="entry name" value="PRK05414.1"/>
    <property type="match status" value="1"/>
</dbReference>
<feature type="binding site" evidence="9">
    <location>
        <position position="192"/>
    </location>
    <ligand>
        <name>NAD(+)</name>
        <dbReference type="ChEBI" id="CHEBI:57540"/>
    </ligand>
</feature>
<dbReference type="UniPathway" id="UPA00379">
    <property type="reaction ID" value="UER00550"/>
</dbReference>
<organism evidence="13 14">
    <name type="scientific">Cohnella endophytica</name>
    <dbReference type="NCBI Taxonomy" id="2419778"/>
    <lineage>
        <taxon>Bacteria</taxon>
        <taxon>Bacillati</taxon>
        <taxon>Bacillota</taxon>
        <taxon>Bacilli</taxon>
        <taxon>Bacillales</taxon>
        <taxon>Paenibacillaceae</taxon>
        <taxon>Cohnella</taxon>
    </lineage>
</organism>
<evidence type="ECO:0000256" key="3">
    <source>
        <dbReference type="ARBA" id="ARBA00011992"/>
    </source>
</evidence>
<dbReference type="NCBIfam" id="TIGR01228">
    <property type="entry name" value="hutU"/>
    <property type="match status" value="1"/>
</dbReference>
<dbReference type="SUPFAM" id="SSF111326">
    <property type="entry name" value="Urocanase"/>
    <property type="match status" value="1"/>
</dbReference>
<gene>
    <name evidence="9" type="primary">hutU</name>
    <name evidence="13" type="ORF">D7Z26_25330</name>
</gene>
<dbReference type="RefSeq" id="WP_120979826.1">
    <property type="nucleotide sequence ID" value="NZ_RBZM01000014.1"/>
</dbReference>
<dbReference type="Proteomes" id="UP000282076">
    <property type="component" value="Unassembled WGS sequence"/>
</dbReference>
<dbReference type="Pfam" id="PF17392">
    <property type="entry name" value="Urocanase_C"/>
    <property type="match status" value="1"/>
</dbReference>
<evidence type="ECO:0000256" key="1">
    <source>
        <dbReference type="ARBA" id="ARBA00004794"/>
    </source>
</evidence>
<dbReference type="PANTHER" id="PTHR12216">
    <property type="entry name" value="UROCANATE HYDRATASE"/>
    <property type="match status" value="1"/>
</dbReference>
<dbReference type="InterPro" id="IPR035085">
    <property type="entry name" value="Urocanase_Rossmann-like"/>
</dbReference>
<proteinExistence type="inferred from homology"/>
<dbReference type="PIRSF" id="PIRSF001423">
    <property type="entry name" value="Urocanate_hydrat"/>
    <property type="match status" value="1"/>
</dbReference>
<evidence type="ECO:0000256" key="2">
    <source>
        <dbReference type="ARBA" id="ARBA00007578"/>
    </source>
</evidence>
<feature type="domain" description="Urocanase C-terminal" evidence="12">
    <location>
        <begin position="342"/>
        <end position="536"/>
    </location>
</feature>
<feature type="binding site" evidence="9">
    <location>
        <begin position="233"/>
        <end position="234"/>
    </location>
    <ligand>
        <name>NAD(+)</name>
        <dbReference type="ChEBI" id="CHEBI:57540"/>
    </ligand>
</feature>
<dbReference type="PANTHER" id="PTHR12216:SF4">
    <property type="entry name" value="UROCANATE HYDRATASE"/>
    <property type="match status" value="1"/>
</dbReference>
<dbReference type="Pfam" id="PF01175">
    <property type="entry name" value="Urocanase"/>
    <property type="match status" value="1"/>
</dbReference>
<evidence type="ECO:0000256" key="6">
    <source>
        <dbReference type="ARBA" id="ARBA00023239"/>
    </source>
</evidence>
<comment type="cofactor">
    <cofactor evidence="9">
        <name>NAD(+)</name>
        <dbReference type="ChEBI" id="CHEBI:57540"/>
    </cofactor>
    <text evidence="9">Binds 1 NAD(+) per subunit.</text>
</comment>
<evidence type="ECO:0000256" key="9">
    <source>
        <dbReference type="HAMAP-Rule" id="MF_00577"/>
    </source>
</evidence>
<evidence type="ECO:0000259" key="12">
    <source>
        <dbReference type="Pfam" id="PF17392"/>
    </source>
</evidence>
<feature type="binding site" evidence="9">
    <location>
        <begin position="167"/>
        <end position="169"/>
    </location>
    <ligand>
        <name>NAD(+)</name>
        <dbReference type="ChEBI" id="CHEBI:57540"/>
    </ligand>
</feature>
<feature type="binding site" evidence="9">
    <location>
        <position position="187"/>
    </location>
    <ligand>
        <name>NAD(+)</name>
        <dbReference type="ChEBI" id="CHEBI:57540"/>
    </ligand>
</feature>
<dbReference type="Gene3D" id="3.40.1770.10">
    <property type="entry name" value="Urocanase superfamily"/>
    <property type="match status" value="1"/>
</dbReference>
<feature type="binding site" evidence="9">
    <location>
        <position position="483"/>
    </location>
    <ligand>
        <name>NAD(+)</name>
        <dbReference type="ChEBI" id="CHEBI:57540"/>
    </ligand>
</feature>
<evidence type="ECO:0000259" key="11">
    <source>
        <dbReference type="Pfam" id="PF17391"/>
    </source>
</evidence>
<dbReference type="HAMAP" id="MF_00577">
    <property type="entry name" value="HutU"/>
    <property type="match status" value="1"/>
</dbReference>
<dbReference type="InterPro" id="IPR055351">
    <property type="entry name" value="Urocanase"/>
</dbReference>
<keyword evidence="5 9" id="KW-0520">NAD</keyword>
<comment type="caution">
    <text evidence="9">Lacks conserved residue(s) required for the propagation of feature annotation.</text>
</comment>
<protein>
    <recommendedName>
        <fullName evidence="3 9">Urocanate hydratase</fullName>
        <shortName evidence="9">Urocanase</shortName>
        <ecNumber evidence="3 9">4.2.1.49</ecNumber>
    </recommendedName>
    <alternativeName>
        <fullName evidence="7 9">Imidazolonepropionate hydrolase</fullName>
    </alternativeName>
</protein>
<dbReference type="Pfam" id="PF17391">
    <property type="entry name" value="Urocanase_N"/>
    <property type="match status" value="1"/>
</dbReference>
<feature type="binding site" evidence="9">
    <location>
        <begin position="264"/>
        <end position="265"/>
    </location>
    <ligand>
        <name>NAD(+)</name>
        <dbReference type="ChEBI" id="CHEBI:57540"/>
    </ligand>
</feature>
<comment type="function">
    <text evidence="9">Catalyzes the conversion of urocanate to 4-imidazolone-5-propionate.</text>
</comment>
<evidence type="ECO:0000256" key="7">
    <source>
        <dbReference type="ARBA" id="ARBA00031640"/>
    </source>
</evidence>
<keyword evidence="9" id="KW-0963">Cytoplasm</keyword>
<feature type="binding site" evidence="9">
    <location>
        <begin position="254"/>
        <end position="258"/>
    </location>
    <ligand>
        <name>NAD(+)</name>
        <dbReference type="ChEBI" id="CHEBI:57540"/>
    </ligand>
</feature>
<dbReference type="EC" id="4.2.1.49" evidence="3 9"/>
<keyword evidence="4 9" id="KW-0369">Histidine metabolism</keyword>
<dbReference type="GO" id="GO:0005737">
    <property type="term" value="C:cytoplasm"/>
    <property type="evidence" value="ECO:0007669"/>
    <property type="project" value="UniProtKB-SubCell"/>
</dbReference>
<sequence>MDRIVAARGAELRCKGWRQEALLRMLENVLENGENPKELTVYAALAKAARNWGSYHAIVETLRNLEENETLVIQSGKPIGIMRTHKFAPLVLMANCNIVGKWATSDNFYKYQEQGLIIWGGLTAAAWQYIGSQGVIQGTYEIFQSIARMHFGGDLTGKFILTAGLGGMGGAQPLAGVMANGIILCVEVNEARIDKRIEVGYLQKKTANLDEALAWVKEAADDRRSLSVGLLGNAADVYPEILRRGIVPDVVTDQTSAHDLVYGYIPSGYSPEEAADMRKRDPRKLQDDAGASIAREVGAMLEFQRQGAVVFDNGNNIRTQASQYGVPDAFEIVVFTEGFLRPLFAKAIGPFRWVALSGNPRDIETIDDYILEEFKDNEIATNWIRLAKQYVPVEGLPARIGWFGHGDRTKLALAVNEMVRSGKLSGPVAFSRDHLDAGAMAHPNIMTENMKDGSDAISDWPLLNAMLSCSSMADLVAIHSGGGGYSGYMTSAGITIVADGSAETDIRLQTALDNDTSIGVLRYADAGYEESFEEIRDKGIRRIETEQKQR</sequence>
<evidence type="ECO:0000256" key="8">
    <source>
        <dbReference type="ARBA" id="ARBA00047623"/>
    </source>
</evidence>
<evidence type="ECO:0000313" key="13">
    <source>
        <dbReference type="EMBL" id="RKP45873.1"/>
    </source>
</evidence>
<comment type="pathway">
    <text evidence="1 9">Amino-acid degradation; L-histidine degradation into L-glutamate; N-formimidoyl-L-glutamate from L-histidine: step 2/3.</text>
</comment>
<dbReference type="AlphaFoldDB" id="A0A494XE48"/>
<dbReference type="Gene3D" id="3.40.50.10730">
    <property type="entry name" value="Urocanase like domains"/>
    <property type="match status" value="1"/>
</dbReference>
<dbReference type="InterPro" id="IPR036190">
    <property type="entry name" value="Urocanase_sf"/>
</dbReference>
<reference evidence="13 14" key="1">
    <citation type="submission" date="2018-10" db="EMBL/GenBank/DDBJ databases">
        <title>Cohnella sp. M2MS4P-1, whole genome shotgun sequence.</title>
        <authorList>
            <person name="Tuo L."/>
        </authorList>
    </citation>
    <scope>NUCLEOTIDE SEQUENCE [LARGE SCALE GENOMIC DNA]</scope>
    <source>
        <strain evidence="13 14">M2MS4P-1</strain>
    </source>
</reference>
<dbReference type="EMBL" id="RBZM01000014">
    <property type="protein sequence ID" value="RKP45873.1"/>
    <property type="molecule type" value="Genomic_DNA"/>
</dbReference>
<comment type="catalytic activity">
    <reaction evidence="8 9">
        <text>4-imidazolone-5-propanoate = trans-urocanate + H2O</text>
        <dbReference type="Rhea" id="RHEA:13101"/>
        <dbReference type="ChEBI" id="CHEBI:15377"/>
        <dbReference type="ChEBI" id="CHEBI:17771"/>
        <dbReference type="ChEBI" id="CHEBI:77893"/>
        <dbReference type="EC" id="4.2.1.49"/>
    </reaction>
</comment>
<evidence type="ECO:0000259" key="10">
    <source>
        <dbReference type="Pfam" id="PF01175"/>
    </source>
</evidence>
<evidence type="ECO:0000256" key="4">
    <source>
        <dbReference type="ARBA" id="ARBA00022808"/>
    </source>
</evidence>
<dbReference type="GO" id="GO:0016153">
    <property type="term" value="F:urocanate hydratase activity"/>
    <property type="evidence" value="ECO:0007669"/>
    <property type="project" value="UniProtKB-UniRule"/>
</dbReference>
<dbReference type="InterPro" id="IPR038364">
    <property type="entry name" value="Urocanase_central_sf"/>
</dbReference>
<comment type="subcellular location">
    <subcellularLocation>
        <location evidence="9">Cytoplasm</location>
    </subcellularLocation>
</comment>
<feature type="domain" description="Urocanase Rossmann-like" evidence="10">
    <location>
        <begin position="131"/>
        <end position="337"/>
    </location>
</feature>
<comment type="caution">
    <text evidence="13">The sequence shown here is derived from an EMBL/GenBank/DDBJ whole genome shotgun (WGS) entry which is preliminary data.</text>
</comment>
<comment type="similarity">
    <text evidence="2 9">Belongs to the urocanase family.</text>
</comment>
<keyword evidence="6 9" id="KW-0456">Lyase</keyword>
<keyword evidence="14" id="KW-1185">Reference proteome</keyword>
<dbReference type="OrthoDB" id="9764874at2"/>
<dbReference type="GO" id="GO:0019556">
    <property type="term" value="P:L-histidine catabolic process to glutamate and formamide"/>
    <property type="evidence" value="ECO:0007669"/>
    <property type="project" value="UniProtKB-UniPathway"/>
</dbReference>
<dbReference type="InterPro" id="IPR035400">
    <property type="entry name" value="Urocanase_N"/>
</dbReference>
<dbReference type="InterPro" id="IPR023637">
    <property type="entry name" value="Urocanase-like"/>
</dbReference>
<dbReference type="GO" id="GO:0019557">
    <property type="term" value="P:L-histidine catabolic process to glutamate and formate"/>
    <property type="evidence" value="ECO:0007669"/>
    <property type="project" value="UniProtKB-UniPathway"/>
</dbReference>
<evidence type="ECO:0000256" key="5">
    <source>
        <dbReference type="ARBA" id="ARBA00023027"/>
    </source>
</evidence>
<dbReference type="InterPro" id="IPR035401">
    <property type="entry name" value="Urocanase_C"/>
</dbReference>
<feature type="domain" description="Urocanase N-terminal" evidence="11">
    <location>
        <begin position="5"/>
        <end position="127"/>
    </location>
</feature>
<evidence type="ECO:0000313" key="14">
    <source>
        <dbReference type="Proteomes" id="UP000282076"/>
    </source>
</evidence>